<proteinExistence type="predicted"/>
<name>A0A8H5BKS9_9AGAR</name>
<evidence type="ECO:0000313" key="3">
    <source>
        <dbReference type="Proteomes" id="UP000541558"/>
    </source>
</evidence>
<keyword evidence="1" id="KW-0732">Signal</keyword>
<dbReference type="AlphaFoldDB" id="A0A8H5BKS9"/>
<evidence type="ECO:0000256" key="1">
    <source>
        <dbReference type="SAM" id="SignalP"/>
    </source>
</evidence>
<dbReference type="Proteomes" id="UP000541558">
    <property type="component" value="Unassembled WGS sequence"/>
</dbReference>
<comment type="caution">
    <text evidence="2">The sequence shown here is derived from an EMBL/GenBank/DDBJ whole genome shotgun (WGS) entry which is preliminary data.</text>
</comment>
<protein>
    <recommendedName>
        <fullName evidence="4">Fruit-body specific protein a</fullName>
    </recommendedName>
</protein>
<accession>A0A8H5BKS9</accession>
<organism evidence="2 3">
    <name type="scientific">Ephemerocybe angulata</name>
    <dbReference type="NCBI Taxonomy" id="980116"/>
    <lineage>
        <taxon>Eukaryota</taxon>
        <taxon>Fungi</taxon>
        <taxon>Dikarya</taxon>
        <taxon>Basidiomycota</taxon>
        <taxon>Agaricomycotina</taxon>
        <taxon>Agaricomycetes</taxon>
        <taxon>Agaricomycetidae</taxon>
        <taxon>Agaricales</taxon>
        <taxon>Agaricineae</taxon>
        <taxon>Psathyrellaceae</taxon>
        <taxon>Ephemerocybe</taxon>
    </lineage>
</organism>
<dbReference type="OrthoDB" id="271448at2759"/>
<evidence type="ECO:0008006" key="4">
    <source>
        <dbReference type="Google" id="ProtNLM"/>
    </source>
</evidence>
<feature type="signal peptide" evidence="1">
    <location>
        <begin position="1"/>
        <end position="20"/>
    </location>
</feature>
<gene>
    <name evidence="2" type="ORF">D9611_004163</name>
</gene>
<evidence type="ECO:0000313" key="2">
    <source>
        <dbReference type="EMBL" id="KAF5324661.1"/>
    </source>
</evidence>
<reference evidence="2 3" key="1">
    <citation type="journal article" date="2020" name="ISME J.">
        <title>Uncovering the hidden diversity of litter-decomposition mechanisms in mushroom-forming fungi.</title>
        <authorList>
            <person name="Floudas D."/>
            <person name="Bentzer J."/>
            <person name="Ahren D."/>
            <person name="Johansson T."/>
            <person name="Persson P."/>
            <person name="Tunlid A."/>
        </authorList>
    </citation>
    <scope>NUCLEOTIDE SEQUENCE [LARGE SCALE GENOMIC DNA]</scope>
    <source>
        <strain evidence="2 3">CBS 175.51</strain>
    </source>
</reference>
<keyword evidence="3" id="KW-1185">Reference proteome</keyword>
<dbReference type="EMBL" id="JAACJK010000164">
    <property type="protein sequence ID" value="KAF5324661.1"/>
    <property type="molecule type" value="Genomic_DNA"/>
</dbReference>
<feature type="chain" id="PRO_5034520325" description="Fruit-body specific protein a" evidence="1">
    <location>
        <begin position="21"/>
        <end position="238"/>
    </location>
</feature>
<sequence>MKFSTLLTTAMAVGAISVAAAPAAVEVDPISIFGGVDMSAKNFYGAGPIKPWQPGAKPGWYYGNFPWLFPWLPCLHGPICTVLPWFPWIIQCPKPPPPPPPPHWPPWPTWPTWPPPPPHWPPPPNWPPAPPPPPGPPTPTDGYTNTFHNFTGATQAADYLTFGLVDTVADCKAMCNSIPECTFANTYYDVNGKDGSPQLTCSLYKLCHTSTDATNTGGQTQPNGSVNYIKSSDGWCKK</sequence>